<dbReference type="Proteomes" id="UP000675409">
    <property type="component" value="Unassembled WGS sequence"/>
</dbReference>
<keyword evidence="5" id="KW-1185">Reference proteome</keyword>
<feature type="region of interest" description="Disordered" evidence="2">
    <location>
        <begin position="534"/>
        <end position="557"/>
    </location>
</feature>
<accession>A0ABS1LME5</accession>
<dbReference type="SUPFAM" id="SSF51905">
    <property type="entry name" value="FAD/NAD(P)-binding domain"/>
    <property type="match status" value="1"/>
</dbReference>
<evidence type="ECO:0000313" key="5">
    <source>
        <dbReference type="Proteomes" id="UP000675409"/>
    </source>
</evidence>
<feature type="domain" description="FAD-binding" evidence="3">
    <location>
        <begin position="15"/>
        <end position="352"/>
    </location>
</feature>
<dbReference type="EMBL" id="JABBYC010000027">
    <property type="protein sequence ID" value="MBL0887412.1"/>
    <property type="molecule type" value="Genomic_DNA"/>
</dbReference>
<name>A0ABS1LME5_9MICO</name>
<dbReference type="Gene3D" id="3.30.70.2450">
    <property type="match status" value="1"/>
</dbReference>
<dbReference type="Pfam" id="PF01494">
    <property type="entry name" value="FAD_binding_3"/>
    <property type="match status" value="1"/>
</dbReference>
<dbReference type="InterPro" id="IPR002938">
    <property type="entry name" value="FAD-bd"/>
</dbReference>
<dbReference type="Gene3D" id="3.50.50.60">
    <property type="entry name" value="FAD/NAD(P)-binding domain"/>
    <property type="match status" value="1"/>
</dbReference>
<sequence length="557" mass="61387">MDATNPGDDVSEDVYDVAIIGYGPVGATAANLLGASGVRVAVLEREPSPYGRARAISTDEEVLRIWQGVGLAERLKADMLGDRPIDFVDAGGHSFLSLAPEPRGNGHPTQMFIYQPAVEQVLRAGVGRYPNVTVMLRHECVGHEELPGGVRLLVRGPDGVGTVRARYVIASDGGSSPTRTRLGIGFEGRTYEDRWLVVDTKVRRPWPDIDRLRFHCNPRRPAVDCPTPLGHHRWEFPVLPGDDEDELVRQAAVLRLLGEQGVTAEHVEVARAVVYSHHVRLAERWRAGRVFLAGDAAHVMPPWIGEGMASGVRDVANLSWKLAEVLRGTLPETVLDSYEAERKPHVRRVTAWAVRFGQLVIERRPFAAALRDPVLRAVMRVPLLGSWLRAGRWFPDPRYRRGFFSGGRRGMRLARADCVGWLLPQPWVADAENVHVRLDDALPEGWVVLRRTGTATGAWADAGVPVLDVLPGGSGTRPDAIVDVEGTLLRWMAAHRCDVVVLRPDRFVYGSARASGALVPPPFPGRVTTRAADIRERTTAWESSRSGRRGSDRVSRL</sequence>
<proteinExistence type="predicted"/>
<evidence type="ECO:0000259" key="3">
    <source>
        <dbReference type="Pfam" id="PF01494"/>
    </source>
</evidence>
<dbReference type="PRINTS" id="PR00420">
    <property type="entry name" value="RNGMNOXGNASE"/>
</dbReference>
<dbReference type="InterPro" id="IPR036188">
    <property type="entry name" value="FAD/NAD-bd_sf"/>
</dbReference>
<dbReference type="PANTHER" id="PTHR43476">
    <property type="entry name" value="3-(3-HYDROXY-PHENYL)PROPIONATE/3-HYDROXYCINNAMIC ACID HYDROXYLASE"/>
    <property type="match status" value="1"/>
</dbReference>
<reference evidence="4 5" key="1">
    <citation type="journal article" date="2021" name="Arch. Microbiol.">
        <title>Myceligenerans indicum sp. nov., an actinobacterium isolated from mangrove sediment of Sundarbans, India.</title>
        <authorList>
            <person name="Asha K."/>
            <person name="Bhadury P."/>
        </authorList>
    </citation>
    <scope>NUCLEOTIDE SEQUENCE [LARGE SCALE GENOMIC DNA]</scope>
    <source>
        <strain evidence="4 5">I2</strain>
    </source>
</reference>
<evidence type="ECO:0000256" key="1">
    <source>
        <dbReference type="ARBA" id="ARBA00023002"/>
    </source>
</evidence>
<dbReference type="NCBIfam" id="NF004829">
    <property type="entry name" value="PRK06183.1-3"/>
    <property type="match status" value="1"/>
</dbReference>
<gene>
    <name evidence="4" type="ORF">HGK34_14180</name>
</gene>
<protein>
    <submittedName>
        <fullName evidence="4">Bifunctional 3-(3-hydroxy-phenyl)propionate/3-hydroxycinnamic acid hydroxylase</fullName>
    </submittedName>
</protein>
<organism evidence="4 5">
    <name type="scientific">Myceligenerans indicum</name>
    <dbReference type="NCBI Taxonomy" id="2593663"/>
    <lineage>
        <taxon>Bacteria</taxon>
        <taxon>Bacillati</taxon>
        <taxon>Actinomycetota</taxon>
        <taxon>Actinomycetes</taxon>
        <taxon>Micrococcales</taxon>
        <taxon>Promicromonosporaceae</taxon>
        <taxon>Myceligenerans</taxon>
    </lineage>
</organism>
<dbReference type="PANTHER" id="PTHR43476:SF3">
    <property type="entry name" value="FAD-BINDING MONOOXYGENASE"/>
    <property type="match status" value="1"/>
</dbReference>
<evidence type="ECO:0000256" key="2">
    <source>
        <dbReference type="SAM" id="MobiDB-lite"/>
    </source>
</evidence>
<evidence type="ECO:0000313" key="4">
    <source>
        <dbReference type="EMBL" id="MBL0887412.1"/>
    </source>
</evidence>
<comment type="caution">
    <text evidence="4">The sequence shown here is derived from an EMBL/GenBank/DDBJ whole genome shotgun (WGS) entry which is preliminary data.</text>
</comment>
<dbReference type="InterPro" id="IPR050631">
    <property type="entry name" value="PheA/TfdB_FAD_monoxygenase"/>
</dbReference>
<keyword evidence="1" id="KW-0560">Oxidoreductase</keyword>